<accession>A0A9W9D9Y0</accession>
<reference evidence="1" key="1">
    <citation type="submission" date="2022-10" db="EMBL/GenBank/DDBJ databases">
        <title>Tapping the CABI collections for fungal endophytes: first genome assemblies for Collariella, Neodidymelliopsis, Ascochyta clinopodiicola, Didymella pomorum, Didymosphaeria variabile, Neocosmospora piperis and Neocucurbitaria cava.</title>
        <authorList>
            <person name="Hill R."/>
        </authorList>
    </citation>
    <scope>NUCLEOTIDE SEQUENCE</scope>
    <source>
        <strain evidence="1">IMI 355091</strain>
    </source>
</reference>
<proteinExistence type="predicted"/>
<gene>
    <name evidence="1" type="ORF">N0V91_003805</name>
</gene>
<dbReference type="AlphaFoldDB" id="A0A9W9D9Y0"/>
<evidence type="ECO:0000313" key="1">
    <source>
        <dbReference type="EMBL" id="KAJ4407536.1"/>
    </source>
</evidence>
<dbReference type="Proteomes" id="UP001140510">
    <property type="component" value="Unassembled WGS sequence"/>
</dbReference>
<evidence type="ECO:0000313" key="2">
    <source>
        <dbReference type="Proteomes" id="UP001140510"/>
    </source>
</evidence>
<dbReference type="EMBL" id="JAPEVA010000020">
    <property type="protein sequence ID" value="KAJ4407536.1"/>
    <property type="molecule type" value="Genomic_DNA"/>
</dbReference>
<keyword evidence="2" id="KW-1185">Reference proteome</keyword>
<comment type="caution">
    <text evidence="1">The sequence shown here is derived from an EMBL/GenBank/DDBJ whole genome shotgun (WGS) entry which is preliminary data.</text>
</comment>
<protein>
    <submittedName>
        <fullName evidence="1">Uncharacterized protein</fullName>
    </submittedName>
</protein>
<sequence length="92" mass="10235">MNGSISPCQEVFTACIENCGSCFLARALGEGKKDEWPAFNDEWAILMESDVKSNAFEAVRDLYNQLRCMIPPSKDGMMQGVLEAKRNRSDAP</sequence>
<organism evidence="1 2">
    <name type="scientific">Didymella pomorum</name>
    <dbReference type="NCBI Taxonomy" id="749634"/>
    <lineage>
        <taxon>Eukaryota</taxon>
        <taxon>Fungi</taxon>
        <taxon>Dikarya</taxon>
        <taxon>Ascomycota</taxon>
        <taxon>Pezizomycotina</taxon>
        <taxon>Dothideomycetes</taxon>
        <taxon>Pleosporomycetidae</taxon>
        <taxon>Pleosporales</taxon>
        <taxon>Pleosporineae</taxon>
        <taxon>Didymellaceae</taxon>
        <taxon>Didymella</taxon>
    </lineage>
</organism>
<name>A0A9W9D9Y0_9PLEO</name>